<comment type="caution">
    <text evidence="2">The sequence shown here is derived from an EMBL/GenBank/DDBJ whole genome shotgun (WGS) entry which is preliminary data.</text>
</comment>
<gene>
    <name evidence="2" type="ORF">KDA10_00720</name>
</gene>
<sequence length="181" mass="20661">MIRHIFNFYKIHFLISLTIAIIIITKSSVANPLAFVAVIASSIMGGIIFEADYLAFAYFLDKESIFSQTLRGYLKDKDFKNALTYTQFHKNEVTDKPLNSALFQFALTVLGGLIAFSSSLLFVKALVFSALAVSIYKAIQIYFDNNLSSWFWILKEQPKRNGFFIYIGTLTILLVYFLYLI</sequence>
<feature type="transmembrane region" description="Helical" evidence="1">
    <location>
        <begin position="6"/>
        <end position="25"/>
    </location>
</feature>
<dbReference type="Proteomes" id="UP000714817">
    <property type="component" value="Unassembled WGS sequence"/>
</dbReference>
<keyword evidence="1" id="KW-0472">Membrane</keyword>
<evidence type="ECO:0000313" key="3">
    <source>
        <dbReference type="Proteomes" id="UP000714817"/>
    </source>
</evidence>
<protein>
    <submittedName>
        <fullName evidence="2">Uncharacterized protein</fullName>
    </submittedName>
</protein>
<dbReference type="EMBL" id="JAGQNY010000002">
    <property type="protein sequence ID" value="MCA9301875.1"/>
    <property type="molecule type" value="Genomic_DNA"/>
</dbReference>
<feature type="transmembrane region" description="Helical" evidence="1">
    <location>
        <begin position="163"/>
        <end position="180"/>
    </location>
</feature>
<keyword evidence="1" id="KW-0812">Transmembrane</keyword>
<feature type="transmembrane region" description="Helical" evidence="1">
    <location>
        <begin position="125"/>
        <end position="143"/>
    </location>
</feature>
<evidence type="ECO:0000256" key="1">
    <source>
        <dbReference type="SAM" id="Phobius"/>
    </source>
</evidence>
<organism evidence="2 3">
    <name type="scientific">candidate division WWE3 bacterium</name>
    <dbReference type="NCBI Taxonomy" id="2053526"/>
    <lineage>
        <taxon>Bacteria</taxon>
        <taxon>Katanobacteria</taxon>
    </lineage>
</organism>
<reference evidence="2" key="2">
    <citation type="journal article" date="2021" name="Microbiome">
        <title>Successional dynamics and alternative stable states in a saline activated sludge microbial community over 9 years.</title>
        <authorList>
            <person name="Wang Y."/>
            <person name="Ye J."/>
            <person name="Ju F."/>
            <person name="Liu L."/>
            <person name="Boyd J.A."/>
            <person name="Deng Y."/>
            <person name="Parks D.H."/>
            <person name="Jiang X."/>
            <person name="Yin X."/>
            <person name="Woodcroft B.J."/>
            <person name="Tyson G.W."/>
            <person name="Hugenholtz P."/>
            <person name="Polz M.F."/>
            <person name="Zhang T."/>
        </authorList>
    </citation>
    <scope>NUCLEOTIDE SEQUENCE</scope>
    <source>
        <strain evidence="2">HKST-UBA80</strain>
    </source>
</reference>
<feature type="transmembrane region" description="Helical" evidence="1">
    <location>
        <begin position="32"/>
        <end position="60"/>
    </location>
</feature>
<evidence type="ECO:0000313" key="2">
    <source>
        <dbReference type="EMBL" id="MCA9301875.1"/>
    </source>
</evidence>
<proteinExistence type="predicted"/>
<accession>A0A955E0X3</accession>
<feature type="transmembrane region" description="Helical" evidence="1">
    <location>
        <begin position="101"/>
        <end position="118"/>
    </location>
</feature>
<name>A0A955E0X3_UNCKA</name>
<reference evidence="2" key="1">
    <citation type="submission" date="2020-04" db="EMBL/GenBank/DDBJ databases">
        <authorList>
            <person name="Zhang T."/>
        </authorList>
    </citation>
    <scope>NUCLEOTIDE SEQUENCE</scope>
    <source>
        <strain evidence="2">HKST-UBA80</strain>
    </source>
</reference>
<dbReference type="AlphaFoldDB" id="A0A955E0X3"/>
<keyword evidence="1" id="KW-1133">Transmembrane helix</keyword>